<evidence type="ECO:0000256" key="1">
    <source>
        <dbReference type="ARBA" id="ARBA00010652"/>
    </source>
</evidence>
<dbReference type="PANTHER" id="PTHR46766">
    <property type="entry name" value="GLUTAMINE-RICH PROTEIN 2"/>
    <property type="match status" value="1"/>
</dbReference>
<evidence type="ECO:0000313" key="4">
    <source>
        <dbReference type="EMBL" id="KLO35068.1"/>
    </source>
</evidence>
<dbReference type="SUPFAM" id="SSF140459">
    <property type="entry name" value="PE/PPE dimer-like"/>
    <property type="match status" value="1"/>
</dbReference>
<dbReference type="PANTHER" id="PTHR46766:SF1">
    <property type="entry name" value="GLUTAMINE-RICH PROTEIN 2"/>
    <property type="match status" value="1"/>
</dbReference>
<gene>
    <name evidence="4" type="ORF">ABH38_16910</name>
</gene>
<name>A0A0I9TDI6_9MYCO</name>
<dbReference type="AlphaFoldDB" id="A0A0I9TDI6"/>
<dbReference type="Gene3D" id="1.20.1260.20">
    <property type="entry name" value="PPE superfamily"/>
    <property type="match status" value="1"/>
</dbReference>
<accession>A0A0I9TDI6</accession>
<dbReference type="Proteomes" id="UP000036334">
    <property type="component" value="Unassembled WGS sequence"/>
</dbReference>
<dbReference type="InterPro" id="IPR022171">
    <property type="entry name" value="PPE_C"/>
</dbReference>
<evidence type="ECO:0008006" key="6">
    <source>
        <dbReference type="Google" id="ProtNLM"/>
    </source>
</evidence>
<dbReference type="GO" id="GO:0052572">
    <property type="term" value="P:response to host immune response"/>
    <property type="evidence" value="ECO:0007669"/>
    <property type="project" value="TreeGrafter"/>
</dbReference>
<dbReference type="Pfam" id="PF00823">
    <property type="entry name" value="PPE"/>
    <property type="match status" value="1"/>
</dbReference>
<protein>
    <recommendedName>
        <fullName evidence="6">PPE family protein</fullName>
    </recommendedName>
</protein>
<feature type="domain" description="PPE family C-terminal" evidence="3">
    <location>
        <begin position="309"/>
        <end position="389"/>
    </location>
</feature>
<dbReference type="InterPro" id="IPR038332">
    <property type="entry name" value="PPE_sf"/>
</dbReference>
<evidence type="ECO:0000259" key="2">
    <source>
        <dbReference type="Pfam" id="PF00823"/>
    </source>
</evidence>
<dbReference type="Pfam" id="PF12484">
    <property type="entry name" value="PPE-SVP"/>
    <property type="match status" value="1"/>
</dbReference>
<organism evidence="4 5">
    <name type="scientific">Mycobacterium haemophilum</name>
    <dbReference type="NCBI Taxonomy" id="29311"/>
    <lineage>
        <taxon>Bacteria</taxon>
        <taxon>Bacillati</taxon>
        <taxon>Actinomycetota</taxon>
        <taxon>Actinomycetes</taxon>
        <taxon>Mycobacteriales</taxon>
        <taxon>Mycobacteriaceae</taxon>
        <taxon>Mycobacterium</taxon>
    </lineage>
</organism>
<dbReference type="EMBL" id="LDPR01000018">
    <property type="protein sequence ID" value="KLO35068.1"/>
    <property type="molecule type" value="Genomic_DNA"/>
</dbReference>
<feature type="domain" description="PPE" evidence="2">
    <location>
        <begin position="3"/>
        <end position="165"/>
    </location>
</feature>
<dbReference type="InterPro" id="IPR000030">
    <property type="entry name" value="PPE_dom"/>
</dbReference>
<dbReference type="OrthoDB" id="4753201at2"/>
<evidence type="ECO:0000259" key="3">
    <source>
        <dbReference type="Pfam" id="PF12484"/>
    </source>
</evidence>
<proteinExistence type="inferred from homology"/>
<comment type="similarity">
    <text evidence="1">Belongs to the mycobacterial PPE family.</text>
</comment>
<dbReference type="FunFam" id="1.20.1260.20:FF:000001">
    <property type="entry name" value="PPE family protein PPE41"/>
    <property type="match status" value="1"/>
</dbReference>
<comment type="caution">
    <text evidence="4">The sequence shown here is derived from an EMBL/GenBank/DDBJ whole genome shotgun (WGS) entry which is preliminary data.</text>
</comment>
<keyword evidence="5" id="KW-1185">Reference proteome</keyword>
<evidence type="ECO:0000313" key="5">
    <source>
        <dbReference type="Proteomes" id="UP000036334"/>
    </source>
</evidence>
<sequence>MLDFGALPPEINSGRMYTGAGSGPMLAAAAAWDGLAAELSSTASGYGSVVSELTNSPWLGPASRSMVASATPYIAWLSAVAGLAEQAGVQARAAAAAYETAFVMTVPPPVIAANRMLLMALIATNFFGQNTPAMAATEAQYAEMWAQDATAMYGYAGSSAAASQLSPFTAPAKSADQSGLVAQSAAVANAAATPAGAGGQTASSATSDLISASAVPQLLQQLSSSVSTLSGELKSHPIVQLLGSIPANQRTAIARTLGLSYFGLGIPQFFGSIGQQLTFGAGTTAGSGGAWYSTPQFASFSLGGSGQASASLASANRIGLMSVPPTWSASPGSMEQSAAQVAAVNYVSGSSPNGAGGLLRGLPMGGGGRRAAAGFTHRYGFRQNVITRPPSAG</sequence>
<reference evidence="4 5" key="1">
    <citation type="submission" date="2015-05" db="EMBL/GenBank/DDBJ databases">
        <title>Genome sequence of Mycobacterium haemophilum.</title>
        <authorList>
            <person name="Greninger A.L."/>
            <person name="Cunningham G."/>
            <person name="Miller S."/>
        </authorList>
    </citation>
    <scope>NUCLEOTIDE SEQUENCE [LARGE SCALE GENOMIC DNA]</scope>
    <source>
        <strain evidence="5">UC1</strain>
    </source>
</reference>
<dbReference type="PATRIC" id="fig|29311.18.peg.2192"/>